<keyword evidence="1" id="KW-0812">Transmembrane</keyword>
<sequence length="330" mass="37804">MSAPAVPYTPPVPGIHGNESYINFEFSFFTLPMFLLTLPLLYVPITIIIILRIFVKLLYGMRDKNVNVPLFSAISIAYFVSILFFILDFVFVRLFTAGVFTSWCASVEPNHYLIVLYTATYYVNYASMVFPFLVSTMRLILIAYPQNQMKINRTLLRIAIPMIFIYPIFSTFFMFPAVGYCSQARGPFPFGSVLVGFQNSLFGLKNSYFLVANNMLWMAASLINNSILLIKLARLKSSFCHNGRSKKSYKAEVSLTFTTFSMIFSYVSSSLVVISYQLGGDSTYYVIMFRPFGNDLDMCICPWVFYLTHPIFRRKTNNVIHVNQNEKLQS</sequence>
<proteinExistence type="predicted"/>
<feature type="transmembrane region" description="Helical" evidence="1">
    <location>
        <begin position="215"/>
        <end position="233"/>
    </location>
</feature>
<dbReference type="PANTHER" id="PTHR46045">
    <property type="entry name" value="SERPENTINE RECEPTOR, CLASS U-RELATED"/>
    <property type="match status" value="1"/>
</dbReference>
<evidence type="ECO:0000313" key="2">
    <source>
        <dbReference type="EMBL" id="CAP24254.1"/>
    </source>
</evidence>
<feature type="transmembrane region" description="Helical" evidence="1">
    <location>
        <begin position="112"/>
        <end position="134"/>
    </location>
</feature>
<dbReference type="GeneID" id="8575666"/>
<dbReference type="HOGENOM" id="CLU_049496_0_0_1"/>
<protein>
    <submittedName>
        <fullName evidence="2">Protein CBR-SRU-27</fullName>
    </submittedName>
</protein>
<dbReference type="PANTHER" id="PTHR46045:SF2">
    <property type="entry name" value="SERPENTINE RECEPTOR, CLASS U"/>
    <property type="match status" value="1"/>
</dbReference>
<name>A8WUU2_CAEBR</name>
<dbReference type="CTD" id="8575666"/>
<dbReference type="FunCoup" id="A8WUU2">
    <property type="interactions" value="2"/>
</dbReference>
<dbReference type="Proteomes" id="UP000008549">
    <property type="component" value="Unassembled WGS sequence"/>
</dbReference>
<keyword evidence="1" id="KW-0472">Membrane</keyword>
<evidence type="ECO:0000313" key="4">
    <source>
        <dbReference type="WormBase" id="CBG03345"/>
    </source>
</evidence>
<dbReference type="eggNOG" id="ENOG502TGVA">
    <property type="taxonomic scope" value="Eukaryota"/>
</dbReference>
<feature type="transmembrane region" description="Helical" evidence="1">
    <location>
        <begin position="284"/>
        <end position="307"/>
    </location>
</feature>
<evidence type="ECO:0000256" key="1">
    <source>
        <dbReference type="SAM" id="Phobius"/>
    </source>
</evidence>
<dbReference type="OMA" id="ICISHFM"/>
<reference evidence="2 3" key="1">
    <citation type="journal article" date="2003" name="PLoS Biol.">
        <title>The genome sequence of Caenorhabditis briggsae: a platform for comparative genomics.</title>
        <authorList>
            <person name="Stein L.D."/>
            <person name="Bao Z."/>
            <person name="Blasiar D."/>
            <person name="Blumenthal T."/>
            <person name="Brent M.R."/>
            <person name="Chen N."/>
            <person name="Chinwalla A."/>
            <person name="Clarke L."/>
            <person name="Clee C."/>
            <person name="Coghlan A."/>
            <person name="Coulson A."/>
            <person name="D'Eustachio P."/>
            <person name="Fitch D.H."/>
            <person name="Fulton L.A."/>
            <person name="Fulton R.E."/>
            <person name="Griffiths-Jones S."/>
            <person name="Harris T.W."/>
            <person name="Hillier L.W."/>
            <person name="Kamath R."/>
            <person name="Kuwabara P.E."/>
            <person name="Mardis E.R."/>
            <person name="Marra M.A."/>
            <person name="Miner T.L."/>
            <person name="Minx P."/>
            <person name="Mullikin J.C."/>
            <person name="Plumb R.W."/>
            <person name="Rogers J."/>
            <person name="Schein J.E."/>
            <person name="Sohrmann M."/>
            <person name="Spieth J."/>
            <person name="Stajich J.E."/>
            <person name="Wei C."/>
            <person name="Willey D."/>
            <person name="Wilson R.K."/>
            <person name="Durbin R."/>
            <person name="Waterston R.H."/>
        </authorList>
    </citation>
    <scope>NUCLEOTIDE SEQUENCE [LARGE SCALE GENOMIC DNA]</scope>
    <source>
        <strain evidence="2 3">AF16</strain>
    </source>
</reference>
<keyword evidence="3" id="KW-1185">Reference proteome</keyword>
<dbReference type="Pfam" id="PF10322">
    <property type="entry name" value="7TM_GPCR_Sru"/>
    <property type="match status" value="1"/>
</dbReference>
<feature type="transmembrane region" description="Helical" evidence="1">
    <location>
        <begin position="33"/>
        <end position="55"/>
    </location>
</feature>
<feature type="transmembrane region" description="Helical" evidence="1">
    <location>
        <begin position="155"/>
        <end position="178"/>
    </location>
</feature>
<dbReference type="AlphaFoldDB" id="A8WUU2"/>
<evidence type="ECO:0000313" key="3">
    <source>
        <dbReference type="Proteomes" id="UP000008549"/>
    </source>
</evidence>
<gene>
    <name evidence="2" type="primary">Cbr-sru-27</name>
    <name evidence="4" type="ORF">CBG03345</name>
    <name evidence="2" type="ORF">CBG_03345</name>
</gene>
<dbReference type="InParanoid" id="A8WUU2"/>
<feature type="transmembrane region" description="Helical" evidence="1">
    <location>
        <begin position="253"/>
        <end position="278"/>
    </location>
</feature>
<dbReference type="EMBL" id="HE601244">
    <property type="protein sequence ID" value="CAP24254.1"/>
    <property type="molecule type" value="Genomic_DNA"/>
</dbReference>
<dbReference type="KEGG" id="cbr:CBG_03345"/>
<dbReference type="InterPro" id="IPR003839">
    <property type="entry name" value="7TM_GPCR_serpentine_rcpt_Sru"/>
</dbReference>
<reference evidence="2 3" key="2">
    <citation type="journal article" date="2011" name="PLoS Genet.">
        <title>Caenorhabditis briggsae recombinant inbred line genotypes reveal inter-strain incompatibility and the evolution of recombination.</title>
        <authorList>
            <person name="Ross J.A."/>
            <person name="Koboldt D.C."/>
            <person name="Staisch J.E."/>
            <person name="Chamberlin H.M."/>
            <person name="Gupta B.P."/>
            <person name="Miller R.D."/>
            <person name="Baird S.E."/>
            <person name="Haag E.S."/>
        </authorList>
    </citation>
    <scope>NUCLEOTIDE SEQUENCE [LARGE SCALE GENOMIC DNA]</scope>
    <source>
        <strain evidence="2 3">AF16</strain>
    </source>
</reference>
<dbReference type="RefSeq" id="XP_002633670.1">
    <property type="nucleotide sequence ID" value="XM_002633624.1"/>
</dbReference>
<feature type="transmembrane region" description="Helical" evidence="1">
    <location>
        <begin position="67"/>
        <end position="92"/>
    </location>
</feature>
<keyword evidence="1" id="KW-1133">Transmembrane helix</keyword>
<dbReference type="WormBase" id="CBG03345">
    <property type="protein sequence ID" value="CBP14691"/>
    <property type="gene ID" value="WBGene00026223"/>
</dbReference>
<accession>A8WUU2</accession>
<organism evidence="2 3">
    <name type="scientific">Caenorhabditis briggsae</name>
    <dbReference type="NCBI Taxonomy" id="6238"/>
    <lineage>
        <taxon>Eukaryota</taxon>
        <taxon>Metazoa</taxon>
        <taxon>Ecdysozoa</taxon>
        <taxon>Nematoda</taxon>
        <taxon>Chromadorea</taxon>
        <taxon>Rhabditida</taxon>
        <taxon>Rhabditina</taxon>
        <taxon>Rhabditomorpha</taxon>
        <taxon>Rhabditoidea</taxon>
        <taxon>Rhabditidae</taxon>
        <taxon>Peloderinae</taxon>
        <taxon>Caenorhabditis</taxon>
    </lineage>
</organism>